<dbReference type="InterPro" id="IPR020845">
    <property type="entry name" value="AMP-binding_CS"/>
</dbReference>
<comment type="similarity">
    <text evidence="1">Belongs to the ATP-dependent AMP-binding enzyme family.</text>
</comment>
<dbReference type="GO" id="GO:0006631">
    <property type="term" value="P:fatty acid metabolic process"/>
    <property type="evidence" value="ECO:0007669"/>
    <property type="project" value="TreeGrafter"/>
</dbReference>
<accession>A0A382CQ26</accession>
<dbReference type="SUPFAM" id="SSF56801">
    <property type="entry name" value="Acetyl-CoA synthetase-like"/>
    <property type="match status" value="1"/>
</dbReference>
<sequence>MRIDFNKLGSIKSIYQNVEWSNITLSSEVESRMKALIQLGLKPNDRIIIAHGGTLEFFADLFAVWQLGGCACCINEDSTTSELIRLTSFVNATIILLGKDKAKHDLSSLEVDAVCLETESISENIDFQKYIDFPSLDLDALILFTSGTTGTPKGVTHTYRGILSRLSLNWEYMPFKDREVGLCPLPTHFGHGLIGNCLTVLMGGGDLILAPGSILSSTGSLGELIDEYNVQFMSSVPSFWKAVLRGKKPVQKSLKRVHIGSAPLSSQLWTEIINWTGTKNVVNMYGITETANWVCGASAEDFQPENGLIGRPWGGSVAVKNENDILSSNGYGELFLQTPS</sequence>
<reference evidence="4" key="1">
    <citation type="submission" date="2018-05" db="EMBL/GenBank/DDBJ databases">
        <authorList>
            <person name="Lanie J.A."/>
            <person name="Ng W.-L."/>
            <person name="Kazmierczak K.M."/>
            <person name="Andrzejewski T.M."/>
            <person name="Davidsen T.M."/>
            <person name="Wayne K.J."/>
            <person name="Tettelin H."/>
            <person name="Glass J.I."/>
            <person name="Rusch D."/>
            <person name="Podicherti R."/>
            <person name="Tsui H.-C.T."/>
            <person name="Winkler M.E."/>
        </authorList>
    </citation>
    <scope>NUCLEOTIDE SEQUENCE</scope>
</reference>
<evidence type="ECO:0000256" key="2">
    <source>
        <dbReference type="ARBA" id="ARBA00022598"/>
    </source>
</evidence>
<dbReference type="InterPro" id="IPR042099">
    <property type="entry name" value="ANL_N_sf"/>
</dbReference>
<keyword evidence="2" id="KW-0436">Ligase</keyword>
<evidence type="ECO:0000259" key="3">
    <source>
        <dbReference type="Pfam" id="PF00501"/>
    </source>
</evidence>
<dbReference type="GO" id="GO:0031956">
    <property type="term" value="F:medium-chain fatty acid-CoA ligase activity"/>
    <property type="evidence" value="ECO:0007669"/>
    <property type="project" value="TreeGrafter"/>
</dbReference>
<protein>
    <recommendedName>
        <fullName evidence="3">AMP-dependent synthetase/ligase domain-containing protein</fullName>
    </recommendedName>
</protein>
<proteinExistence type="inferred from homology"/>
<dbReference type="PANTHER" id="PTHR43201:SF5">
    <property type="entry name" value="MEDIUM-CHAIN ACYL-COA LIGASE ACSF2, MITOCHONDRIAL"/>
    <property type="match status" value="1"/>
</dbReference>
<dbReference type="Pfam" id="PF00501">
    <property type="entry name" value="AMP-binding"/>
    <property type="match status" value="1"/>
</dbReference>
<name>A0A382CQ26_9ZZZZ</name>
<dbReference type="EMBL" id="UINC01035254">
    <property type="protein sequence ID" value="SVB27377.1"/>
    <property type="molecule type" value="Genomic_DNA"/>
</dbReference>
<dbReference type="InterPro" id="IPR000873">
    <property type="entry name" value="AMP-dep_synth/lig_dom"/>
</dbReference>
<organism evidence="4">
    <name type="scientific">marine metagenome</name>
    <dbReference type="NCBI Taxonomy" id="408172"/>
    <lineage>
        <taxon>unclassified sequences</taxon>
        <taxon>metagenomes</taxon>
        <taxon>ecological metagenomes</taxon>
    </lineage>
</organism>
<feature type="domain" description="AMP-dependent synthetase/ligase" evidence="3">
    <location>
        <begin position="27"/>
        <end position="339"/>
    </location>
</feature>
<gene>
    <name evidence="4" type="ORF">METZ01_LOCUS180231</name>
</gene>
<dbReference type="PANTHER" id="PTHR43201">
    <property type="entry name" value="ACYL-COA SYNTHETASE"/>
    <property type="match status" value="1"/>
</dbReference>
<dbReference type="Gene3D" id="3.40.50.12780">
    <property type="entry name" value="N-terminal domain of ligase-like"/>
    <property type="match status" value="1"/>
</dbReference>
<evidence type="ECO:0000313" key="4">
    <source>
        <dbReference type="EMBL" id="SVB27377.1"/>
    </source>
</evidence>
<dbReference type="PROSITE" id="PS00455">
    <property type="entry name" value="AMP_BINDING"/>
    <property type="match status" value="1"/>
</dbReference>
<dbReference type="AlphaFoldDB" id="A0A382CQ26"/>
<evidence type="ECO:0000256" key="1">
    <source>
        <dbReference type="ARBA" id="ARBA00006432"/>
    </source>
</evidence>
<feature type="non-terminal residue" evidence="4">
    <location>
        <position position="340"/>
    </location>
</feature>